<dbReference type="PANTHER" id="PTHR22789">
    <property type="entry name" value="FUCULOSE PHOSPHATE ALDOLASE"/>
    <property type="match status" value="1"/>
</dbReference>
<dbReference type="AlphaFoldDB" id="A0A3N0I0M8"/>
<dbReference type="InterPro" id="IPR050197">
    <property type="entry name" value="Aldolase_class_II_sugar_metab"/>
</dbReference>
<evidence type="ECO:0000256" key="13">
    <source>
        <dbReference type="ARBA" id="ARBA00074961"/>
    </source>
</evidence>
<dbReference type="FunFam" id="3.40.225.10:FF:000001">
    <property type="entry name" value="L-ribulose-5-phosphate 4-epimerase UlaF"/>
    <property type="match status" value="1"/>
</dbReference>
<comment type="similarity">
    <text evidence="3">Belongs to the aldolase class II family. AraD/FucA subfamily.</text>
</comment>
<keyword evidence="16" id="KW-1185">Reference proteome</keyword>
<dbReference type="CDD" id="cd00398">
    <property type="entry name" value="Aldolase_II"/>
    <property type="match status" value="1"/>
</dbReference>
<evidence type="ECO:0000256" key="2">
    <source>
        <dbReference type="ARBA" id="ARBA00001947"/>
    </source>
</evidence>
<dbReference type="GO" id="GO:0046872">
    <property type="term" value="F:metal ion binding"/>
    <property type="evidence" value="ECO:0007669"/>
    <property type="project" value="UniProtKB-KW"/>
</dbReference>
<keyword evidence="8" id="KW-0413">Isomerase</keyword>
<evidence type="ECO:0000313" key="16">
    <source>
        <dbReference type="Proteomes" id="UP000276568"/>
    </source>
</evidence>
<keyword evidence="7" id="KW-0054">Arabinose catabolism</keyword>
<comment type="function">
    <text evidence="11">Involved in the degradation of L-arabinose. Catalyzes the interconversion of L-ribulose 5-phosphate (LRu5P) and D-xylulose 5-phosphate (D-Xu5P) via a retroaldol/aldol mechanism (carbon-carbon bond cleavage analogous to a class II aldolase reaction).</text>
</comment>
<dbReference type="GO" id="GO:0019568">
    <property type="term" value="P:arabinose catabolic process"/>
    <property type="evidence" value="ECO:0007669"/>
    <property type="project" value="UniProtKB-KW"/>
</dbReference>
<comment type="pathway">
    <text evidence="12">Carbohydrate degradation; L-arabinose degradation via L-ribulose; D-xylulose 5-phosphate from L-arabinose (bacterial route): step 3/3.</text>
</comment>
<dbReference type="NCBIfam" id="NF006047">
    <property type="entry name" value="PRK08193.1"/>
    <property type="match status" value="1"/>
</dbReference>
<dbReference type="RefSeq" id="WP_128520377.1">
    <property type="nucleotide sequence ID" value="NZ_CAUWBR010000031.1"/>
</dbReference>
<organism evidence="15 16">
    <name type="scientific">Absicoccus porci</name>
    <dbReference type="NCBI Taxonomy" id="2486576"/>
    <lineage>
        <taxon>Bacteria</taxon>
        <taxon>Bacillati</taxon>
        <taxon>Bacillota</taxon>
        <taxon>Erysipelotrichia</taxon>
        <taxon>Erysipelotrichales</taxon>
        <taxon>Erysipelotrichaceae</taxon>
        <taxon>Absicoccus</taxon>
    </lineage>
</organism>
<comment type="catalytic activity">
    <reaction evidence="1">
        <text>L-ribulose 5-phosphate = D-xylulose 5-phosphate</text>
        <dbReference type="Rhea" id="RHEA:22368"/>
        <dbReference type="ChEBI" id="CHEBI:57737"/>
        <dbReference type="ChEBI" id="CHEBI:58226"/>
        <dbReference type="EC" id="5.1.3.4"/>
    </reaction>
</comment>
<dbReference type="InterPro" id="IPR036409">
    <property type="entry name" value="Aldolase_II/adducin_N_sf"/>
</dbReference>
<evidence type="ECO:0000256" key="10">
    <source>
        <dbReference type="ARBA" id="ARBA00032206"/>
    </source>
</evidence>
<dbReference type="GO" id="GO:0005829">
    <property type="term" value="C:cytosol"/>
    <property type="evidence" value="ECO:0007669"/>
    <property type="project" value="TreeGrafter"/>
</dbReference>
<evidence type="ECO:0000256" key="7">
    <source>
        <dbReference type="ARBA" id="ARBA00022935"/>
    </source>
</evidence>
<sequence>MLEDLKQTVLEANKLLPAYGLVTFTWGNVSQIDREKGIVAIKPSGVPYDELKLDDIVLTDLDGNIVEGDLNPSSDLETHLEFYRNWSNIGGVVHTHSQWATSFAQAGLDLKALGTTHADYFYGAVPCTRKMTDEEIQGDYELETGKVIVEEFKTRGIDPDEVPAVLVHSHGPFVWGKDAKKAVENSVVLEEVAKMNATATLLQNNQIDSMQQVLLDKHFKRKHGPNAYYGQGK</sequence>
<dbReference type="Proteomes" id="UP000276568">
    <property type="component" value="Unassembled WGS sequence"/>
</dbReference>
<dbReference type="OrthoDB" id="9786287at2"/>
<dbReference type="InterPro" id="IPR001303">
    <property type="entry name" value="Aldolase_II/adducin_N"/>
</dbReference>
<protein>
    <recommendedName>
        <fullName evidence="13">L-ribulose-5-phosphate 4-epimerase</fullName>
        <ecNumber evidence="4">5.1.3.4</ecNumber>
    </recommendedName>
    <alternativeName>
        <fullName evidence="10">Phosphoribulose isomerase</fullName>
    </alternativeName>
</protein>
<feature type="domain" description="Class II aldolase/adducin N-terminal" evidence="14">
    <location>
        <begin position="7"/>
        <end position="197"/>
    </location>
</feature>
<evidence type="ECO:0000259" key="14">
    <source>
        <dbReference type="SMART" id="SM01007"/>
    </source>
</evidence>
<evidence type="ECO:0000256" key="9">
    <source>
        <dbReference type="ARBA" id="ARBA00023277"/>
    </source>
</evidence>
<dbReference type="PANTHER" id="PTHR22789:SF8">
    <property type="entry name" value="L-RIBULOSE-5-PHOSPHATE 4-EPIMERASE SGBE"/>
    <property type="match status" value="1"/>
</dbReference>
<reference evidence="15 16" key="1">
    <citation type="submission" date="2018-11" db="EMBL/GenBank/DDBJ databases">
        <title>Clostridium sp. nov., a member of the family Erysipelotrichaceae isolated from pig faeces.</title>
        <authorList>
            <person name="Chang Y.-H."/>
        </authorList>
    </citation>
    <scope>NUCLEOTIDE SEQUENCE [LARGE SCALE GENOMIC DNA]</scope>
    <source>
        <strain evidence="15 16">YH-panp20</strain>
    </source>
</reference>
<dbReference type="Gene3D" id="3.40.225.10">
    <property type="entry name" value="Class II aldolase/adducin N-terminal domain"/>
    <property type="match status" value="1"/>
</dbReference>
<gene>
    <name evidence="15" type="ORF">EDX97_06670</name>
</gene>
<dbReference type="NCBIfam" id="NF009003">
    <property type="entry name" value="PRK12348.1"/>
    <property type="match status" value="1"/>
</dbReference>
<name>A0A3N0I0M8_9FIRM</name>
<dbReference type="SMART" id="SM01007">
    <property type="entry name" value="Aldolase_II"/>
    <property type="match status" value="1"/>
</dbReference>
<evidence type="ECO:0000256" key="12">
    <source>
        <dbReference type="ARBA" id="ARBA00060520"/>
    </source>
</evidence>
<dbReference type="GO" id="GO:0008742">
    <property type="term" value="F:L-ribulose-phosphate 4-epimerase activity"/>
    <property type="evidence" value="ECO:0007669"/>
    <property type="project" value="UniProtKB-EC"/>
</dbReference>
<dbReference type="GO" id="GO:0016832">
    <property type="term" value="F:aldehyde-lyase activity"/>
    <property type="evidence" value="ECO:0007669"/>
    <property type="project" value="TreeGrafter"/>
</dbReference>
<proteinExistence type="inferred from homology"/>
<evidence type="ECO:0000256" key="8">
    <source>
        <dbReference type="ARBA" id="ARBA00023235"/>
    </source>
</evidence>
<evidence type="ECO:0000256" key="3">
    <source>
        <dbReference type="ARBA" id="ARBA00010037"/>
    </source>
</evidence>
<evidence type="ECO:0000256" key="1">
    <source>
        <dbReference type="ARBA" id="ARBA00001726"/>
    </source>
</evidence>
<accession>A0A3N0I0M8</accession>
<keyword evidence="5" id="KW-0479">Metal-binding</keyword>
<dbReference type="EC" id="5.1.3.4" evidence="4"/>
<keyword evidence="9" id="KW-0119">Carbohydrate metabolism</keyword>
<keyword evidence="6" id="KW-0862">Zinc</keyword>
<evidence type="ECO:0000313" key="15">
    <source>
        <dbReference type="EMBL" id="RNM30467.1"/>
    </source>
</evidence>
<comment type="caution">
    <text evidence="15">The sequence shown here is derived from an EMBL/GenBank/DDBJ whole genome shotgun (WGS) entry which is preliminary data.</text>
</comment>
<evidence type="ECO:0000256" key="11">
    <source>
        <dbReference type="ARBA" id="ARBA00053542"/>
    </source>
</evidence>
<evidence type="ECO:0000256" key="6">
    <source>
        <dbReference type="ARBA" id="ARBA00022833"/>
    </source>
</evidence>
<evidence type="ECO:0000256" key="5">
    <source>
        <dbReference type="ARBA" id="ARBA00022723"/>
    </source>
</evidence>
<dbReference type="SUPFAM" id="SSF53639">
    <property type="entry name" value="AraD/HMP-PK domain-like"/>
    <property type="match status" value="1"/>
</dbReference>
<comment type="cofactor">
    <cofactor evidence="2">
        <name>Zn(2+)</name>
        <dbReference type="ChEBI" id="CHEBI:29105"/>
    </cofactor>
</comment>
<dbReference type="EMBL" id="RJQC01000002">
    <property type="protein sequence ID" value="RNM30467.1"/>
    <property type="molecule type" value="Genomic_DNA"/>
</dbReference>
<evidence type="ECO:0000256" key="4">
    <source>
        <dbReference type="ARBA" id="ARBA00013186"/>
    </source>
</evidence>
<dbReference type="Pfam" id="PF00596">
    <property type="entry name" value="Aldolase_II"/>
    <property type="match status" value="1"/>
</dbReference>